<reference evidence="2" key="2">
    <citation type="submission" date="2021-04" db="EMBL/GenBank/DDBJ databases">
        <authorList>
            <person name="Gilroy R."/>
        </authorList>
    </citation>
    <scope>NUCLEOTIDE SEQUENCE</scope>
    <source>
        <strain evidence="2">5933</strain>
    </source>
</reference>
<feature type="transmembrane region" description="Helical" evidence="1">
    <location>
        <begin position="29"/>
        <end position="47"/>
    </location>
</feature>
<keyword evidence="1" id="KW-0812">Transmembrane</keyword>
<dbReference type="EMBL" id="DWWA01000008">
    <property type="protein sequence ID" value="HJC71393.1"/>
    <property type="molecule type" value="Genomic_DNA"/>
</dbReference>
<sequence>MKKEKNKDGTAFKKQFYAQCASKKDKGNIRAAAILGYICAGATLLLGVLMQNYFIIIDVAIILGLSLGIHLAQNRVCAVLLLIYSLINVIFSLLATGQISGWWLIIVGVCGIIGTFDFHKNYQNYLATFAAQPTMGIEE</sequence>
<organism evidence="2 3">
    <name type="scientific">Candidatus Ruthenibacterium merdavium</name>
    <dbReference type="NCBI Taxonomy" id="2838752"/>
    <lineage>
        <taxon>Bacteria</taxon>
        <taxon>Bacillati</taxon>
        <taxon>Bacillota</taxon>
        <taxon>Clostridia</taxon>
        <taxon>Eubacteriales</taxon>
        <taxon>Oscillospiraceae</taxon>
        <taxon>Ruthenibacterium</taxon>
    </lineage>
</organism>
<keyword evidence="1" id="KW-1133">Transmembrane helix</keyword>
<gene>
    <name evidence="2" type="ORF">H9698_01185</name>
</gene>
<evidence type="ECO:0000313" key="3">
    <source>
        <dbReference type="Proteomes" id="UP000823918"/>
    </source>
</evidence>
<protein>
    <submittedName>
        <fullName evidence="2">Uncharacterized protein</fullName>
    </submittedName>
</protein>
<evidence type="ECO:0000256" key="1">
    <source>
        <dbReference type="SAM" id="Phobius"/>
    </source>
</evidence>
<proteinExistence type="predicted"/>
<feature type="transmembrane region" description="Helical" evidence="1">
    <location>
        <begin position="76"/>
        <end position="95"/>
    </location>
</feature>
<reference evidence="2" key="1">
    <citation type="journal article" date="2021" name="PeerJ">
        <title>Extensive microbial diversity within the chicken gut microbiome revealed by metagenomics and culture.</title>
        <authorList>
            <person name="Gilroy R."/>
            <person name="Ravi A."/>
            <person name="Getino M."/>
            <person name="Pursley I."/>
            <person name="Horton D.L."/>
            <person name="Alikhan N.F."/>
            <person name="Baker D."/>
            <person name="Gharbi K."/>
            <person name="Hall N."/>
            <person name="Watson M."/>
            <person name="Adriaenssens E.M."/>
            <person name="Foster-Nyarko E."/>
            <person name="Jarju S."/>
            <person name="Secka A."/>
            <person name="Antonio M."/>
            <person name="Oren A."/>
            <person name="Chaudhuri R.R."/>
            <person name="La Ragione R."/>
            <person name="Hildebrand F."/>
            <person name="Pallen M.J."/>
        </authorList>
    </citation>
    <scope>NUCLEOTIDE SEQUENCE</scope>
    <source>
        <strain evidence="2">5933</strain>
    </source>
</reference>
<dbReference type="Proteomes" id="UP000823918">
    <property type="component" value="Unassembled WGS sequence"/>
</dbReference>
<accession>A0A9D2Q3S5</accession>
<feature type="transmembrane region" description="Helical" evidence="1">
    <location>
        <begin position="53"/>
        <end position="69"/>
    </location>
</feature>
<name>A0A9D2Q3S5_9FIRM</name>
<feature type="transmembrane region" description="Helical" evidence="1">
    <location>
        <begin position="101"/>
        <end position="118"/>
    </location>
</feature>
<evidence type="ECO:0000313" key="2">
    <source>
        <dbReference type="EMBL" id="HJC71393.1"/>
    </source>
</evidence>
<keyword evidence="1" id="KW-0472">Membrane</keyword>
<comment type="caution">
    <text evidence="2">The sequence shown here is derived from an EMBL/GenBank/DDBJ whole genome shotgun (WGS) entry which is preliminary data.</text>
</comment>
<dbReference type="AlphaFoldDB" id="A0A9D2Q3S5"/>